<dbReference type="GeneID" id="93180522"/>
<accession>A0A0R3CAY5</accession>
<dbReference type="AlphaFoldDB" id="A0A0R3CAY5"/>
<evidence type="ECO:0000256" key="1">
    <source>
        <dbReference type="ARBA" id="ARBA00022729"/>
    </source>
</evidence>
<dbReference type="OrthoDB" id="8673861at2"/>
<reference evidence="2 3" key="1">
    <citation type="submission" date="2015-09" db="EMBL/GenBank/DDBJ databases">
        <title>Draft Genome Sequence of the Strain BR 3267 (Bradyrhizobium yuanmingense) recommended as inoculant for cowpea in Brazil.</title>
        <authorList>
            <person name="Simoes-Araujo J.L."/>
            <person name="Zilli J.E."/>
        </authorList>
    </citation>
    <scope>NUCLEOTIDE SEQUENCE [LARGE SCALE GENOMIC DNA]</scope>
    <source>
        <strain evidence="2 3">BR3267</strain>
    </source>
</reference>
<proteinExistence type="predicted"/>
<dbReference type="Pfam" id="PF03480">
    <property type="entry name" value="DctP"/>
    <property type="match status" value="1"/>
</dbReference>
<dbReference type="InterPro" id="IPR004682">
    <property type="entry name" value="TRAP_DctP"/>
</dbReference>
<dbReference type="InterPro" id="IPR018389">
    <property type="entry name" value="DctP_fam"/>
</dbReference>
<dbReference type="Proteomes" id="UP000051380">
    <property type="component" value="Unassembled WGS sequence"/>
</dbReference>
<gene>
    <name evidence="2" type="ORF">AOQ72_25995</name>
</gene>
<protein>
    <submittedName>
        <fullName evidence="2">C4-dicarboxylate ABC transporter</fullName>
    </submittedName>
</protein>
<dbReference type="RefSeq" id="WP_057028609.1">
    <property type="nucleotide sequence ID" value="NZ_CP104173.1"/>
</dbReference>
<evidence type="ECO:0000313" key="3">
    <source>
        <dbReference type="Proteomes" id="UP000051380"/>
    </source>
</evidence>
<dbReference type="NCBIfam" id="TIGR00787">
    <property type="entry name" value="dctP"/>
    <property type="match status" value="1"/>
</dbReference>
<dbReference type="InterPro" id="IPR038404">
    <property type="entry name" value="TRAP_DctP_sf"/>
</dbReference>
<organism evidence="2 3">
    <name type="scientific">Bradyrhizobium yuanmingense</name>
    <dbReference type="NCBI Taxonomy" id="108015"/>
    <lineage>
        <taxon>Bacteria</taxon>
        <taxon>Pseudomonadati</taxon>
        <taxon>Pseudomonadota</taxon>
        <taxon>Alphaproteobacteria</taxon>
        <taxon>Hyphomicrobiales</taxon>
        <taxon>Nitrobacteraceae</taxon>
        <taxon>Bradyrhizobium</taxon>
    </lineage>
</organism>
<name>A0A0R3CAY5_9BRAD</name>
<dbReference type="GO" id="GO:0055085">
    <property type="term" value="P:transmembrane transport"/>
    <property type="evidence" value="ECO:0007669"/>
    <property type="project" value="InterPro"/>
</dbReference>
<evidence type="ECO:0000313" key="2">
    <source>
        <dbReference type="EMBL" id="KRP94610.1"/>
    </source>
</evidence>
<keyword evidence="1" id="KW-0732">Signal</keyword>
<dbReference type="CDD" id="cd13671">
    <property type="entry name" value="PBP2_TRAP_SBP_like_3"/>
    <property type="match status" value="1"/>
</dbReference>
<dbReference type="PANTHER" id="PTHR33376">
    <property type="match status" value="1"/>
</dbReference>
<comment type="caution">
    <text evidence="2">The sequence shown here is derived from an EMBL/GenBank/DDBJ whole genome shotgun (WGS) entry which is preliminary data.</text>
</comment>
<dbReference type="NCBIfam" id="NF037995">
    <property type="entry name" value="TRAP_S1"/>
    <property type="match status" value="1"/>
</dbReference>
<sequence length="336" mass="37407">MPVLSRAELSRTGVVFVALLLAAVSSSMRATSAVAREFRAADTQAEDYPTVQALRYMGALIAERTKGRHEIKVFHSRQLGEEKETIEQTRAGAIDLNRTNVALIGNFVPAMNVLAMPFLFRSIEHMQKVLDGPVGSEILGSFEPYGFVGLAFYDSGARSIYNGVRPVKTIADLKGLRIRVQQSELMSQMMRALGAEPVELPYGQVLTGLANHLIDGAENNWPSFVTTNHYKHAGHYTLTEHTMSPEVLVISLKAWNSLSAEEQTIFKEAAQRSSRFMREKWRDLEEQSQRKAQEAGVTIIRDIDRKPFEDAMAAIYAKAARDPAAAALIERIRKVE</sequence>
<dbReference type="Gene3D" id="3.40.190.170">
    <property type="entry name" value="Bacterial extracellular solute-binding protein, family 7"/>
    <property type="match status" value="1"/>
</dbReference>
<dbReference type="PANTHER" id="PTHR33376:SF2">
    <property type="entry name" value="DICARBOXYLATE-BINDING PERIPLASMIC PROTEIN"/>
    <property type="match status" value="1"/>
</dbReference>
<dbReference type="PIRSF" id="PIRSF006470">
    <property type="entry name" value="DctB"/>
    <property type="match status" value="1"/>
</dbReference>
<dbReference type="EMBL" id="LJYF01000029">
    <property type="protein sequence ID" value="KRP94610.1"/>
    <property type="molecule type" value="Genomic_DNA"/>
</dbReference>
<dbReference type="STRING" id="108015.GA0061099_1002686"/>
<dbReference type="FunFam" id="3.40.190.170:FF:000001">
    <property type="entry name" value="TRAP dicarboxylate transporter, DctP subunit"/>
    <property type="match status" value="1"/>
</dbReference>
<dbReference type="GO" id="GO:0030288">
    <property type="term" value="C:outer membrane-bounded periplasmic space"/>
    <property type="evidence" value="ECO:0007669"/>
    <property type="project" value="InterPro"/>
</dbReference>
<dbReference type="GO" id="GO:0030246">
    <property type="term" value="F:carbohydrate binding"/>
    <property type="evidence" value="ECO:0007669"/>
    <property type="project" value="TreeGrafter"/>
</dbReference>